<feature type="non-terminal residue" evidence="2">
    <location>
        <position position="1"/>
    </location>
</feature>
<dbReference type="AlphaFoldDB" id="A0A195D3Y0"/>
<protein>
    <submittedName>
        <fullName evidence="2">Uncharacterized protein</fullName>
    </submittedName>
</protein>
<reference evidence="2 3" key="1">
    <citation type="submission" date="2016-03" db="EMBL/GenBank/DDBJ databases">
        <title>Cyphomyrmex costatus WGS genome.</title>
        <authorList>
            <person name="Nygaard S."/>
            <person name="Hu H."/>
            <person name="Boomsma J."/>
            <person name="Zhang G."/>
        </authorList>
    </citation>
    <scope>NUCLEOTIDE SEQUENCE [LARGE SCALE GENOMIC DNA]</scope>
    <source>
        <strain evidence="2">MS0001</strain>
        <tissue evidence="2">Whole body</tissue>
    </source>
</reference>
<sequence length="171" mass="19069">RESGAREDRPSRAKPPPSPFQGDNLLVNQNDAWRSSNVAFHGSLIATNYYPPLNPGSPSVNGAAPRRAAPRCSALLRADQETLLGQDGIDTPNRHSVKESHFFSWHPMFPVDNVIKVKQFVCDQASNGQERSEITGLWGISRIANDNYRMLLRGSKLLSTTRVVRHVRILQ</sequence>
<keyword evidence="3" id="KW-1185">Reference proteome</keyword>
<organism evidence="2 3">
    <name type="scientific">Cyphomyrmex costatus</name>
    <dbReference type="NCBI Taxonomy" id="456900"/>
    <lineage>
        <taxon>Eukaryota</taxon>
        <taxon>Metazoa</taxon>
        <taxon>Ecdysozoa</taxon>
        <taxon>Arthropoda</taxon>
        <taxon>Hexapoda</taxon>
        <taxon>Insecta</taxon>
        <taxon>Pterygota</taxon>
        <taxon>Neoptera</taxon>
        <taxon>Endopterygota</taxon>
        <taxon>Hymenoptera</taxon>
        <taxon>Apocrita</taxon>
        <taxon>Aculeata</taxon>
        <taxon>Formicoidea</taxon>
        <taxon>Formicidae</taxon>
        <taxon>Myrmicinae</taxon>
        <taxon>Cyphomyrmex</taxon>
    </lineage>
</organism>
<evidence type="ECO:0000313" key="2">
    <source>
        <dbReference type="EMBL" id="KYN07593.1"/>
    </source>
</evidence>
<gene>
    <name evidence="2" type="ORF">ALC62_01413</name>
</gene>
<feature type="region of interest" description="Disordered" evidence="1">
    <location>
        <begin position="1"/>
        <end position="23"/>
    </location>
</feature>
<evidence type="ECO:0000256" key="1">
    <source>
        <dbReference type="SAM" id="MobiDB-lite"/>
    </source>
</evidence>
<evidence type="ECO:0000313" key="3">
    <source>
        <dbReference type="Proteomes" id="UP000078542"/>
    </source>
</evidence>
<dbReference type="EMBL" id="KQ976881">
    <property type="protein sequence ID" value="KYN07593.1"/>
    <property type="molecule type" value="Genomic_DNA"/>
</dbReference>
<name>A0A195D3Y0_9HYME</name>
<accession>A0A195D3Y0</accession>
<dbReference type="Proteomes" id="UP000078542">
    <property type="component" value="Unassembled WGS sequence"/>
</dbReference>
<proteinExistence type="predicted"/>
<feature type="compositionally biased region" description="Basic and acidic residues" evidence="1">
    <location>
        <begin position="1"/>
        <end position="11"/>
    </location>
</feature>